<dbReference type="InterPro" id="IPR029148">
    <property type="entry name" value="FACT-SPT16_Nlobe"/>
</dbReference>
<comment type="function">
    <text evidence="1">Component of the FACT complex, a general chromatin factor that acts to reorganize nucleosomes. The FACT complex is involved in multiple processes that require DNA as a template such as mRNA elongation, DNA replication and DNA repair. During transcription elongation the FACT complex acts as a histone chaperone that both destabilizes and restores nucleosomal structure. It facilitates the passage of RNA polymerase II and transcription by promoting the dissociation of one histone H2A-H2B dimer from the nucleosome, then subsequently promotes the reestablishment of the nucleosome following the passage of RNA polymerase II.</text>
</comment>
<evidence type="ECO:0000256" key="1">
    <source>
        <dbReference type="RuleBase" id="RU367052"/>
    </source>
</evidence>
<proteinExistence type="inferred from homology"/>
<dbReference type="GO" id="GO:0031491">
    <property type="term" value="F:nucleosome binding"/>
    <property type="evidence" value="ECO:0007669"/>
    <property type="project" value="TreeGrafter"/>
</dbReference>
<name>A0A9N7P3J7_STRHE</name>
<comment type="similarity">
    <text evidence="1">Belongs to the peptidase M24 family. SPT16 subfamily.</text>
</comment>
<keyword evidence="1" id="KW-0539">Nucleus</keyword>
<keyword evidence="1" id="KW-0804">Transcription</keyword>
<feature type="domain" description="FACT complex subunit SPT16 N-terminal lobe" evidence="2">
    <location>
        <begin position="1"/>
        <end position="105"/>
    </location>
</feature>
<dbReference type="AlphaFoldDB" id="A0A9N7P3J7"/>
<comment type="subcellular location">
    <subcellularLocation>
        <location evidence="1">Nucleus</location>
    </subcellularLocation>
    <subcellularLocation>
        <location evidence="1">Chromosome</location>
    </subcellularLocation>
</comment>
<dbReference type="GO" id="GO:0035101">
    <property type="term" value="C:FACT complex"/>
    <property type="evidence" value="ECO:0007669"/>
    <property type="project" value="UniProtKB-UniRule"/>
</dbReference>
<comment type="caution">
    <text evidence="3">The sequence shown here is derived from an EMBL/GenBank/DDBJ whole genome shotgun (WGS) entry which is preliminary data.</text>
</comment>
<reference evidence="3" key="1">
    <citation type="submission" date="2019-12" db="EMBL/GenBank/DDBJ databases">
        <authorList>
            <person name="Scholes J."/>
        </authorList>
    </citation>
    <scope>NUCLEOTIDE SEQUENCE</scope>
</reference>
<dbReference type="Proteomes" id="UP001153555">
    <property type="component" value="Unassembled WGS sequence"/>
</dbReference>
<dbReference type="InterPro" id="IPR036005">
    <property type="entry name" value="Creatinase/aminopeptidase-like"/>
</dbReference>
<dbReference type="PANTHER" id="PTHR13980:SF15">
    <property type="entry name" value="FACT COMPLEX SUBUNIT SPT16"/>
    <property type="match status" value="1"/>
</dbReference>
<evidence type="ECO:0000313" key="3">
    <source>
        <dbReference type="EMBL" id="CAA0841981.1"/>
    </source>
</evidence>
<keyword evidence="1" id="KW-0235">DNA replication</keyword>
<evidence type="ECO:0000313" key="4">
    <source>
        <dbReference type="Proteomes" id="UP001153555"/>
    </source>
</evidence>
<keyword evidence="1" id="KW-0158">Chromosome</keyword>
<dbReference type="InterPro" id="IPR040258">
    <property type="entry name" value="Spt16"/>
</dbReference>
<dbReference type="OrthoDB" id="10251642at2759"/>
<dbReference type="Pfam" id="PF14826">
    <property type="entry name" value="FACT-Spt16_Nlob"/>
    <property type="match status" value="1"/>
</dbReference>
<keyword evidence="1" id="KW-0234">DNA repair</keyword>
<dbReference type="GO" id="GO:0006368">
    <property type="term" value="P:transcription elongation by RNA polymerase II"/>
    <property type="evidence" value="ECO:0007669"/>
    <property type="project" value="TreeGrafter"/>
</dbReference>
<dbReference type="InterPro" id="IPR000994">
    <property type="entry name" value="Pept_M24"/>
</dbReference>
<sequence>MVFGSKQIHFLCSQKKASLLEAIKEPAKESLFLDVVMHVKAKNENGINQMDSILHAIRSEFKSSDQNVPTVGCIARESPEGKLLKTWFEKLKKTVKKAIDEEKKVTHASLTNDTEKALLDPAKIGLQLKAENVDICYPPIFQSGGNFDLRTSASSNDEYLYYDSSSIIICSVESRYNSYYSNIARTYLIDLDVVQSKAYRVLLQAHEVAILAVRPRKKARVVYEAALSVVKTDAPDFLPNLTKSAGTGISLEFRESGLSLDAENEKVLKAGMALNVSIGF</sequence>
<dbReference type="EMBL" id="CACSLK010034598">
    <property type="protein sequence ID" value="CAA0841981.1"/>
    <property type="molecule type" value="Genomic_DNA"/>
</dbReference>
<accession>A0A9N7P3J7</accession>
<gene>
    <name evidence="3" type="ORF">SHERM_07854</name>
</gene>
<keyword evidence="1" id="KW-0805">Transcription regulation</keyword>
<dbReference type="Pfam" id="PF00557">
    <property type="entry name" value="Peptidase_M24"/>
    <property type="match status" value="1"/>
</dbReference>
<dbReference type="GO" id="GO:0006281">
    <property type="term" value="P:DNA repair"/>
    <property type="evidence" value="ECO:0007669"/>
    <property type="project" value="UniProtKB-UniRule"/>
</dbReference>
<comment type="subunit">
    <text evidence="1">Component of the FACT complex.</text>
</comment>
<dbReference type="Gene3D" id="3.90.230.10">
    <property type="entry name" value="Creatinase/methionine aminopeptidase superfamily"/>
    <property type="match status" value="1"/>
</dbReference>
<keyword evidence="4" id="KW-1185">Reference proteome</keyword>
<dbReference type="SUPFAM" id="SSF55920">
    <property type="entry name" value="Creatinase/aminopeptidase"/>
    <property type="match status" value="1"/>
</dbReference>
<dbReference type="SMART" id="SM01285">
    <property type="entry name" value="FACT-Spt16_Nlob"/>
    <property type="match status" value="1"/>
</dbReference>
<protein>
    <recommendedName>
        <fullName evidence="1">FACT complex subunit</fullName>
    </recommendedName>
</protein>
<keyword evidence="1" id="KW-0227">DNA damage</keyword>
<dbReference type="GO" id="GO:0006260">
    <property type="term" value="P:DNA replication"/>
    <property type="evidence" value="ECO:0007669"/>
    <property type="project" value="UniProtKB-KW"/>
</dbReference>
<organism evidence="3 4">
    <name type="scientific">Striga hermonthica</name>
    <name type="common">Purple witchweed</name>
    <name type="synonym">Buchnera hermonthica</name>
    <dbReference type="NCBI Taxonomy" id="68872"/>
    <lineage>
        <taxon>Eukaryota</taxon>
        <taxon>Viridiplantae</taxon>
        <taxon>Streptophyta</taxon>
        <taxon>Embryophyta</taxon>
        <taxon>Tracheophyta</taxon>
        <taxon>Spermatophyta</taxon>
        <taxon>Magnoliopsida</taxon>
        <taxon>eudicotyledons</taxon>
        <taxon>Gunneridae</taxon>
        <taxon>Pentapetalae</taxon>
        <taxon>asterids</taxon>
        <taxon>lamiids</taxon>
        <taxon>Lamiales</taxon>
        <taxon>Orobanchaceae</taxon>
        <taxon>Buchnereae</taxon>
        <taxon>Striga</taxon>
    </lineage>
</organism>
<evidence type="ECO:0000259" key="2">
    <source>
        <dbReference type="SMART" id="SM01285"/>
    </source>
</evidence>
<dbReference type="PANTHER" id="PTHR13980">
    <property type="entry name" value="CDC68 RELATED"/>
    <property type="match status" value="1"/>
</dbReference>